<sequence>MAGLSSKAPARPWACCLRGAGSLLVVAGGVGKGELQAVGLGQQQADVLVTPVGRGQVLEEKQQLLGRDGAGQRTEGSGEGPEGATPAQPPPPAAQKGVPTRPPPPGGPAAGLCCLRPAASCPVQSPEALQNRKSGDTQGLAGQSSVHLVTVEGTQQEAAERHPLDTPGNP</sequence>
<keyword evidence="3" id="KW-1185">Reference proteome</keyword>
<feature type="region of interest" description="Disordered" evidence="1">
    <location>
        <begin position="61"/>
        <end position="170"/>
    </location>
</feature>
<accession>L5K836</accession>
<name>L5K836_PTEAL</name>
<reference evidence="3" key="1">
    <citation type="journal article" date="2013" name="Science">
        <title>Comparative analysis of bat genomes provides insight into the evolution of flight and immunity.</title>
        <authorList>
            <person name="Zhang G."/>
            <person name="Cowled C."/>
            <person name="Shi Z."/>
            <person name="Huang Z."/>
            <person name="Bishop-Lilly K.A."/>
            <person name="Fang X."/>
            <person name="Wynne J.W."/>
            <person name="Xiong Z."/>
            <person name="Baker M.L."/>
            <person name="Zhao W."/>
            <person name="Tachedjian M."/>
            <person name="Zhu Y."/>
            <person name="Zhou P."/>
            <person name="Jiang X."/>
            <person name="Ng J."/>
            <person name="Yang L."/>
            <person name="Wu L."/>
            <person name="Xiao J."/>
            <person name="Feng Y."/>
            <person name="Chen Y."/>
            <person name="Sun X."/>
            <person name="Zhang Y."/>
            <person name="Marsh G.A."/>
            <person name="Crameri G."/>
            <person name="Broder C.C."/>
            <person name="Frey K.G."/>
            <person name="Wang L.F."/>
            <person name="Wang J."/>
        </authorList>
    </citation>
    <scope>NUCLEOTIDE SEQUENCE [LARGE SCALE GENOMIC DNA]</scope>
</reference>
<dbReference type="InParanoid" id="L5K836"/>
<organism evidence="2 3">
    <name type="scientific">Pteropus alecto</name>
    <name type="common">Black flying fox</name>
    <dbReference type="NCBI Taxonomy" id="9402"/>
    <lineage>
        <taxon>Eukaryota</taxon>
        <taxon>Metazoa</taxon>
        <taxon>Chordata</taxon>
        <taxon>Craniata</taxon>
        <taxon>Vertebrata</taxon>
        <taxon>Euteleostomi</taxon>
        <taxon>Mammalia</taxon>
        <taxon>Eutheria</taxon>
        <taxon>Laurasiatheria</taxon>
        <taxon>Chiroptera</taxon>
        <taxon>Yinpterochiroptera</taxon>
        <taxon>Pteropodoidea</taxon>
        <taxon>Pteropodidae</taxon>
        <taxon>Pteropodinae</taxon>
        <taxon>Pteropus</taxon>
    </lineage>
</organism>
<evidence type="ECO:0000256" key="1">
    <source>
        <dbReference type="SAM" id="MobiDB-lite"/>
    </source>
</evidence>
<evidence type="ECO:0000313" key="2">
    <source>
        <dbReference type="EMBL" id="ELK07532.1"/>
    </source>
</evidence>
<protein>
    <submittedName>
        <fullName evidence="2">Uncharacterized protein</fullName>
    </submittedName>
</protein>
<evidence type="ECO:0000313" key="3">
    <source>
        <dbReference type="Proteomes" id="UP000010552"/>
    </source>
</evidence>
<dbReference type="Proteomes" id="UP000010552">
    <property type="component" value="Unassembled WGS sequence"/>
</dbReference>
<proteinExistence type="predicted"/>
<gene>
    <name evidence="2" type="ORF">PAL_GLEAN10004168</name>
</gene>
<dbReference type="AlphaFoldDB" id="L5K836"/>
<feature type="compositionally biased region" description="Polar residues" evidence="1">
    <location>
        <begin position="127"/>
        <end position="157"/>
    </location>
</feature>
<dbReference type="EMBL" id="KB030957">
    <property type="protein sequence ID" value="ELK07532.1"/>
    <property type="molecule type" value="Genomic_DNA"/>
</dbReference>